<evidence type="ECO:0000256" key="1">
    <source>
        <dbReference type="SAM" id="MobiDB-lite"/>
    </source>
</evidence>
<gene>
    <name evidence="2" type="ORF">SAMN05444008_114124</name>
</gene>
<reference evidence="2 3" key="1">
    <citation type="submission" date="2016-11" db="EMBL/GenBank/DDBJ databases">
        <authorList>
            <person name="Jaros S."/>
            <person name="Januszkiewicz K."/>
            <person name="Wedrychowicz H."/>
        </authorList>
    </citation>
    <scope>NUCLEOTIDE SEQUENCE [LARGE SCALE GENOMIC DNA]</scope>
    <source>
        <strain evidence="2 3">DSM 26897</strain>
    </source>
</reference>
<protein>
    <submittedName>
        <fullName evidence="2">Uncharacterized protein</fullName>
    </submittedName>
</protein>
<organism evidence="2 3">
    <name type="scientific">Cnuella takakiae</name>
    <dbReference type="NCBI Taxonomy" id="1302690"/>
    <lineage>
        <taxon>Bacteria</taxon>
        <taxon>Pseudomonadati</taxon>
        <taxon>Bacteroidota</taxon>
        <taxon>Chitinophagia</taxon>
        <taxon>Chitinophagales</taxon>
        <taxon>Chitinophagaceae</taxon>
        <taxon>Cnuella</taxon>
    </lineage>
</organism>
<dbReference type="AlphaFoldDB" id="A0A1M5FRK0"/>
<feature type="compositionally biased region" description="Basic and acidic residues" evidence="1">
    <location>
        <begin position="65"/>
        <end position="76"/>
    </location>
</feature>
<accession>A0A1M5FRK0</accession>
<sequence>MQGPMSPISLLPGSFFQLVQRLRQYQLSTHPASGWFKQAPKPNRKPAAAMPRVLSPDSVHLRAGAKRDPLRKNPAP</sequence>
<proteinExistence type="predicted"/>
<feature type="region of interest" description="Disordered" evidence="1">
    <location>
        <begin position="31"/>
        <end position="76"/>
    </location>
</feature>
<dbReference type="Proteomes" id="UP000184368">
    <property type="component" value="Unassembled WGS sequence"/>
</dbReference>
<evidence type="ECO:0000313" key="3">
    <source>
        <dbReference type="Proteomes" id="UP000184368"/>
    </source>
</evidence>
<name>A0A1M5FRK0_9BACT</name>
<dbReference type="EMBL" id="FQUO01000014">
    <property type="protein sequence ID" value="SHF94059.1"/>
    <property type="molecule type" value="Genomic_DNA"/>
</dbReference>
<evidence type="ECO:0000313" key="2">
    <source>
        <dbReference type="EMBL" id="SHF94059.1"/>
    </source>
</evidence>
<keyword evidence="3" id="KW-1185">Reference proteome</keyword>